<dbReference type="EMBL" id="MU251627">
    <property type="protein sequence ID" value="KAG9231045.1"/>
    <property type="molecule type" value="Genomic_DNA"/>
</dbReference>
<evidence type="ECO:0000313" key="1">
    <source>
        <dbReference type="EMBL" id="KAG9231045.1"/>
    </source>
</evidence>
<protein>
    <submittedName>
        <fullName evidence="1">Uncharacterized protein</fullName>
    </submittedName>
</protein>
<reference evidence="1" key="1">
    <citation type="journal article" date="2021" name="IMA Fungus">
        <title>Genomic characterization of three marine fungi, including Emericellopsis atlantica sp. nov. with signatures of a generalist lifestyle and marine biomass degradation.</title>
        <authorList>
            <person name="Hagestad O.C."/>
            <person name="Hou L."/>
            <person name="Andersen J.H."/>
            <person name="Hansen E.H."/>
            <person name="Altermark B."/>
            <person name="Li C."/>
            <person name="Kuhnert E."/>
            <person name="Cox R.J."/>
            <person name="Crous P.W."/>
            <person name="Spatafora J.W."/>
            <person name="Lail K."/>
            <person name="Amirebrahimi M."/>
            <person name="Lipzen A."/>
            <person name="Pangilinan J."/>
            <person name="Andreopoulos W."/>
            <person name="Hayes R.D."/>
            <person name="Ng V."/>
            <person name="Grigoriev I.V."/>
            <person name="Jackson S.A."/>
            <person name="Sutton T.D.S."/>
            <person name="Dobson A.D.W."/>
            <person name="Rama T."/>
        </authorList>
    </citation>
    <scope>NUCLEOTIDE SEQUENCE</scope>
    <source>
        <strain evidence="1">TRa018bII</strain>
    </source>
</reference>
<name>A0A9P8C2K1_9HELO</name>
<proteinExistence type="predicted"/>
<accession>A0A9P8C2K1</accession>
<keyword evidence="2" id="KW-1185">Reference proteome</keyword>
<organism evidence="1 2">
    <name type="scientific">Amylocarpus encephaloides</name>
    <dbReference type="NCBI Taxonomy" id="45428"/>
    <lineage>
        <taxon>Eukaryota</taxon>
        <taxon>Fungi</taxon>
        <taxon>Dikarya</taxon>
        <taxon>Ascomycota</taxon>
        <taxon>Pezizomycotina</taxon>
        <taxon>Leotiomycetes</taxon>
        <taxon>Helotiales</taxon>
        <taxon>Helotiales incertae sedis</taxon>
        <taxon>Amylocarpus</taxon>
    </lineage>
</organism>
<dbReference type="Proteomes" id="UP000824998">
    <property type="component" value="Unassembled WGS sequence"/>
</dbReference>
<dbReference type="InterPro" id="IPR012337">
    <property type="entry name" value="RNaseH-like_sf"/>
</dbReference>
<dbReference type="SUPFAM" id="SSF53098">
    <property type="entry name" value="Ribonuclease H-like"/>
    <property type="match status" value="1"/>
</dbReference>
<sequence>MNRNMAPELSKLALVLIDTCANSVPSERAFSTMNLRQSSLGNRLEIPRLDKVSFIYINSRSLRHASTPSIPEAEGASGGDGGLRVDIILNIDDGILAGIEGGVIDRVEEQEPLDIDEIRANAEPIDSTRMEF</sequence>
<gene>
    <name evidence="1" type="ORF">BJ875DRAFT_444443</name>
</gene>
<dbReference type="OrthoDB" id="4347799at2759"/>
<dbReference type="AlphaFoldDB" id="A0A9P8C2K1"/>
<evidence type="ECO:0000313" key="2">
    <source>
        <dbReference type="Proteomes" id="UP000824998"/>
    </source>
</evidence>
<comment type="caution">
    <text evidence="1">The sequence shown here is derived from an EMBL/GenBank/DDBJ whole genome shotgun (WGS) entry which is preliminary data.</text>
</comment>